<keyword evidence="6" id="KW-1185">Reference proteome</keyword>
<comment type="caution">
    <text evidence="5">The sequence shown here is derived from an EMBL/GenBank/DDBJ whole genome shotgun (WGS) entry which is preliminary data.</text>
</comment>
<keyword evidence="2 5" id="KW-0808">Transferase</keyword>
<dbReference type="AlphaFoldDB" id="A0A835ZBL3"/>
<dbReference type="EMBL" id="JAFCMP010000039">
    <property type="protein sequence ID" value="KAG5190081.1"/>
    <property type="molecule type" value="Genomic_DNA"/>
</dbReference>
<dbReference type="InterPro" id="IPR029063">
    <property type="entry name" value="SAM-dependent_MTases_sf"/>
</dbReference>
<dbReference type="PROSITE" id="PS51585">
    <property type="entry name" value="SAM_MT_TPMT"/>
    <property type="match status" value="1"/>
</dbReference>
<sequence>MPPSARFPLTAAPAGHQRRRRPLPLSRLTRRNCGNQCEPAAPPPPPLAQVPLCGKSVDLPYLAKRGHETVGVEGVEAAVWALQRENWLDFTRVLVPRGGGGGGAPPQHDSGDFLPADAFGGARKGYVFTRGAHGQGYYRDAPPLLAAVERRLPLRVVVGDFLEVTPAEIGTFDAAWDRGSLVALPPGARARYAATLAALLRDGARVLLVTSHFDQSVRPGPPFVVSHAELEALYGPLGFTVELLSSRDASAEYKGGPWDAVSSIVENCYLLTKRGRAAQRRWYKPWSWFRG</sequence>
<dbReference type="PANTHER" id="PTHR10259">
    <property type="entry name" value="THIOPURINE S-METHYLTRANSFERASE"/>
    <property type="match status" value="1"/>
</dbReference>
<evidence type="ECO:0000256" key="1">
    <source>
        <dbReference type="ARBA" id="ARBA00022603"/>
    </source>
</evidence>
<evidence type="ECO:0000256" key="4">
    <source>
        <dbReference type="SAM" id="MobiDB-lite"/>
    </source>
</evidence>
<dbReference type="GO" id="GO:0008119">
    <property type="term" value="F:thiopurine S-methyltransferase activity"/>
    <property type="evidence" value="ECO:0007669"/>
    <property type="project" value="TreeGrafter"/>
</dbReference>
<dbReference type="Gene3D" id="3.40.50.150">
    <property type="entry name" value="Vaccinia Virus protein VP39"/>
    <property type="match status" value="1"/>
</dbReference>
<dbReference type="InterPro" id="IPR008854">
    <property type="entry name" value="TPMT"/>
</dbReference>
<evidence type="ECO:0000256" key="2">
    <source>
        <dbReference type="ARBA" id="ARBA00022679"/>
    </source>
</evidence>
<gene>
    <name evidence="5" type="ORF">JKP88DRAFT_176112</name>
</gene>
<dbReference type="OrthoDB" id="276151at2759"/>
<accession>A0A835ZBL3</accession>
<evidence type="ECO:0000313" key="5">
    <source>
        <dbReference type="EMBL" id="KAG5190081.1"/>
    </source>
</evidence>
<evidence type="ECO:0000313" key="6">
    <source>
        <dbReference type="Proteomes" id="UP000664859"/>
    </source>
</evidence>
<reference evidence="5" key="1">
    <citation type="submission" date="2021-02" db="EMBL/GenBank/DDBJ databases">
        <title>First Annotated Genome of the Yellow-green Alga Tribonema minus.</title>
        <authorList>
            <person name="Mahan K.M."/>
        </authorList>
    </citation>
    <scope>NUCLEOTIDE SEQUENCE</scope>
    <source>
        <strain evidence="5">UTEX B ZZ1240</strain>
    </source>
</reference>
<dbReference type="GO" id="GO:0032259">
    <property type="term" value="P:methylation"/>
    <property type="evidence" value="ECO:0007669"/>
    <property type="project" value="UniProtKB-KW"/>
</dbReference>
<organism evidence="5 6">
    <name type="scientific">Tribonema minus</name>
    <dbReference type="NCBI Taxonomy" id="303371"/>
    <lineage>
        <taxon>Eukaryota</taxon>
        <taxon>Sar</taxon>
        <taxon>Stramenopiles</taxon>
        <taxon>Ochrophyta</taxon>
        <taxon>PX clade</taxon>
        <taxon>Xanthophyceae</taxon>
        <taxon>Tribonematales</taxon>
        <taxon>Tribonemataceae</taxon>
        <taxon>Tribonema</taxon>
    </lineage>
</organism>
<evidence type="ECO:0000256" key="3">
    <source>
        <dbReference type="ARBA" id="ARBA00022691"/>
    </source>
</evidence>
<protein>
    <submittedName>
        <fullName evidence="5">S-adenosyl-L-methionine-dependent methyltransferase</fullName>
    </submittedName>
</protein>
<proteinExistence type="predicted"/>
<dbReference type="Pfam" id="PF05724">
    <property type="entry name" value="TPMT"/>
    <property type="match status" value="2"/>
</dbReference>
<keyword evidence="3" id="KW-0949">S-adenosyl-L-methionine</keyword>
<feature type="region of interest" description="Disordered" evidence="4">
    <location>
        <begin position="1"/>
        <end position="28"/>
    </location>
</feature>
<name>A0A835ZBL3_9STRA</name>
<dbReference type="SUPFAM" id="SSF53335">
    <property type="entry name" value="S-adenosyl-L-methionine-dependent methyltransferases"/>
    <property type="match status" value="1"/>
</dbReference>
<dbReference type="PANTHER" id="PTHR10259:SF11">
    <property type="entry name" value="THIOPURINE S-METHYLTRANSFERASE"/>
    <property type="match status" value="1"/>
</dbReference>
<dbReference type="Proteomes" id="UP000664859">
    <property type="component" value="Unassembled WGS sequence"/>
</dbReference>
<keyword evidence="1 5" id="KW-0489">Methyltransferase</keyword>